<evidence type="ECO:0000313" key="2">
    <source>
        <dbReference type="Proteomes" id="UP000061569"/>
    </source>
</evidence>
<gene>
    <name evidence="1" type="ORF">GLE_3762</name>
</gene>
<dbReference type="KEGG" id="lez:GLE_3762"/>
<name>A0A0S2DKS0_LYSEN</name>
<sequence length="37" mass="3933">MRRFGFSASGLNFALASRVRLCGGTSVPMPSFRVAAN</sequence>
<accession>A0A0S2DKS0</accession>
<proteinExistence type="predicted"/>
<dbReference type="STRING" id="69.GLE_3762"/>
<dbReference type="AlphaFoldDB" id="A0A0S2DKS0"/>
<evidence type="ECO:0000313" key="1">
    <source>
        <dbReference type="EMBL" id="ALN59106.1"/>
    </source>
</evidence>
<dbReference type="EMBL" id="CP013140">
    <property type="protein sequence ID" value="ALN59106.1"/>
    <property type="molecule type" value="Genomic_DNA"/>
</dbReference>
<dbReference type="PATRIC" id="fig|69.6.peg.3706"/>
<dbReference type="Proteomes" id="UP000061569">
    <property type="component" value="Chromosome"/>
</dbReference>
<organism evidence="1 2">
    <name type="scientific">Lysobacter enzymogenes</name>
    <dbReference type="NCBI Taxonomy" id="69"/>
    <lineage>
        <taxon>Bacteria</taxon>
        <taxon>Pseudomonadati</taxon>
        <taxon>Pseudomonadota</taxon>
        <taxon>Gammaproteobacteria</taxon>
        <taxon>Lysobacterales</taxon>
        <taxon>Lysobacteraceae</taxon>
        <taxon>Lysobacter</taxon>
    </lineage>
</organism>
<protein>
    <submittedName>
        <fullName evidence="1">Uncharacterized protein</fullName>
    </submittedName>
</protein>
<reference evidence="1 2" key="1">
    <citation type="submission" date="2015-11" db="EMBL/GenBank/DDBJ databases">
        <title>Genome sequences of Lysobacter enzymogenes strain C3 and Lysobacter antibioticus ATCC 29479.</title>
        <authorList>
            <person name="Kobayashi D.Y."/>
        </authorList>
    </citation>
    <scope>NUCLEOTIDE SEQUENCE [LARGE SCALE GENOMIC DNA]</scope>
    <source>
        <strain evidence="1 2">C3</strain>
    </source>
</reference>